<proteinExistence type="predicted"/>
<dbReference type="RefSeq" id="WP_115627617.1">
    <property type="nucleotide sequence ID" value="NZ_UIGI01000001.1"/>
</dbReference>
<sequence>MTSRAGKPDTPADIELRTLLDDDASTGFVMVSGAGSGKTTSIVKALDHLLKTRGPALRAQSKKIACITYTEVAVGEIWGDVGNNQLFHVSTIHSFLWAAVKPFQSDIADWVGRRLDKKITDTETEIEGFTNRTRASTRERKHADLARYQAQKLTIGDVKRFTYGVGSDYPKGILGHGDVIKLSTELIRDLPVIAKVVGQKYPFIFVDESQDTDPEVVAALKAISALLGNKFCLGFIGDPMQKIYMSGAGVIAPLDGWKLIEKPENFRCPVAVLDVINQIRAGADGLAQTGGKTKEVGGARVPVQGSAKLLVVSKADRTQSLAEARQWLAHHNNDPLWLSDEADADVKVLVIAHRMAANRLGFGSLYEAFHDKTSDGFKDGFDDGTHWSVAPLLKLLAPLMLANVDDDQFKVMSLLRRHAPFLQREYMQANAVPGILKDMDTRVKALALICGESSATPAFAAFEHLRDGGMFKLDERILAAMAEYDAAAPSAESGNHAALVKLLHTPIRQLWGYRRYIEEQSPFETHQGVKGAEFNRVLAILDDEEGRHNQFHYGKYFGITPLSDTDEQNIRDGNETTIMRTRRLLYVCCSRAGEDLGVVFFADDPAQAHAAIVASGLFSTQDVINLAAS</sequence>
<evidence type="ECO:0000256" key="4">
    <source>
        <dbReference type="ARBA" id="ARBA00022840"/>
    </source>
</evidence>
<dbReference type="SUPFAM" id="SSF52540">
    <property type="entry name" value="P-loop containing nucleoside triphosphate hydrolases"/>
    <property type="match status" value="1"/>
</dbReference>
<dbReference type="Gene3D" id="3.40.50.300">
    <property type="entry name" value="P-loop containing nucleotide triphosphate hydrolases"/>
    <property type="match status" value="1"/>
</dbReference>
<organism evidence="7 8">
    <name type="scientific">Buttiauxella agrestis</name>
    <dbReference type="NCBI Taxonomy" id="82977"/>
    <lineage>
        <taxon>Bacteria</taxon>
        <taxon>Pseudomonadati</taxon>
        <taxon>Pseudomonadota</taxon>
        <taxon>Gammaproteobacteria</taxon>
        <taxon>Enterobacterales</taxon>
        <taxon>Enterobacteriaceae</taxon>
        <taxon>Buttiauxella</taxon>
    </lineage>
</organism>
<dbReference type="GO" id="GO:0016787">
    <property type="term" value="F:hydrolase activity"/>
    <property type="evidence" value="ECO:0007669"/>
    <property type="project" value="UniProtKB-UniRule"/>
</dbReference>
<gene>
    <name evidence="7" type="ORF">NCTC12119_01168</name>
</gene>
<dbReference type="GO" id="GO:0000725">
    <property type="term" value="P:recombinational repair"/>
    <property type="evidence" value="ECO:0007669"/>
    <property type="project" value="TreeGrafter"/>
</dbReference>
<keyword evidence="1 5" id="KW-0547">Nucleotide-binding</keyword>
<dbReference type="GO" id="GO:0005524">
    <property type="term" value="F:ATP binding"/>
    <property type="evidence" value="ECO:0007669"/>
    <property type="project" value="UniProtKB-UniRule"/>
</dbReference>
<keyword evidence="2 5" id="KW-0378">Hydrolase</keyword>
<protein>
    <submittedName>
        <fullName evidence="7">ATP-dependent DNA helicase Rep</fullName>
    </submittedName>
</protein>
<dbReference type="GO" id="GO:0005829">
    <property type="term" value="C:cytosol"/>
    <property type="evidence" value="ECO:0007669"/>
    <property type="project" value="TreeGrafter"/>
</dbReference>
<evidence type="ECO:0000313" key="8">
    <source>
        <dbReference type="Proteomes" id="UP000255528"/>
    </source>
</evidence>
<dbReference type="PANTHER" id="PTHR11070:SF3">
    <property type="entry name" value="DNA 3'-5' HELICASE"/>
    <property type="match status" value="1"/>
</dbReference>
<evidence type="ECO:0000256" key="5">
    <source>
        <dbReference type="PROSITE-ProRule" id="PRU00560"/>
    </source>
</evidence>
<dbReference type="AlphaFoldDB" id="A0A381C4A0"/>
<dbReference type="Pfam" id="PF13245">
    <property type="entry name" value="AAA_19"/>
    <property type="match status" value="1"/>
</dbReference>
<keyword evidence="4 5" id="KW-0067">ATP-binding</keyword>
<dbReference type="PROSITE" id="PS51198">
    <property type="entry name" value="UVRD_HELICASE_ATP_BIND"/>
    <property type="match status" value="1"/>
</dbReference>
<feature type="binding site" evidence="5">
    <location>
        <begin position="32"/>
        <end position="39"/>
    </location>
    <ligand>
        <name>ATP</name>
        <dbReference type="ChEBI" id="CHEBI:30616"/>
    </ligand>
</feature>
<evidence type="ECO:0000259" key="6">
    <source>
        <dbReference type="PROSITE" id="PS51198"/>
    </source>
</evidence>
<dbReference type="InterPro" id="IPR014016">
    <property type="entry name" value="UvrD-like_ATP-bd"/>
</dbReference>
<dbReference type="InterPro" id="IPR027417">
    <property type="entry name" value="P-loop_NTPase"/>
</dbReference>
<evidence type="ECO:0000256" key="2">
    <source>
        <dbReference type="ARBA" id="ARBA00022801"/>
    </source>
</evidence>
<reference evidence="7 8" key="1">
    <citation type="submission" date="2018-06" db="EMBL/GenBank/DDBJ databases">
        <authorList>
            <consortium name="Pathogen Informatics"/>
            <person name="Doyle S."/>
        </authorList>
    </citation>
    <scope>NUCLEOTIDE SEQUENCE [LARGE SCALE GENOMIC DNA]</scope>
    <source>
        <strain evidence="7 8">NCTC12119</strain>
    </source>
</reference>
<feature type="domain" description="UvrD-like helicase ATP-binding" evidence="6">
    <location>
        <begin position="11"/>
        <end position="282"/>
    </location>
</feature>
<dbReference type="Proteomes" id="UP000255528">
    <property type="component" value="Unassembled WGS sequence"/>
</dbReference>
<accession>A0A381C4A0</accession>
<dbReference type="GO" id="GO:0043138">
    <property type="term" value="F:3'-5' DNA helicase activity"/>
    <property type="evidence" value="ECO:0007669"/>
    <property type="project" value="TreeGrafter"/>
</dbReference>
<dbReference type="InterPro" id="IPR000212">
    <property type="entry name" value="DNA_helicase_UvrD/REP"/>
</dbReference>
<name>A0A381C4A0_9ENTR</name>
<keyword evidence="3 5" id="KW-0347">Helicase</keyword>
<evidence type="ECO:0000313" key="7">
    <source>
        <dbReference type="EMBL" id="SUW62710.1"/>
    </source>
</evidence>
<dbReference type="EMBL" id="UIGI01000001">
    <property type="protein sequence ID" value="SUW62710.1"/>
    <property type="molecule type" value="Genomic_DNA"/>
</dbReference>
<dbReference type="GO" id="GO:0003677">
    <property type="term" value="F:DNA binding"/>
    <property type="evidence" value="ECO:0007669"/>
    <property type="project" value="InterPro"/>
</dbReference>
<dbReference type="PANTHER" id="PTHR11070">
    <property type="entry name" value="UVRD / RECB / PCRA DNA HELICASE FAMILY MEMBER"/>
    <property type="match status" value="1"/>
</dbReference>
<evidence type="ECO:0000256" key="1">
    <source>
        <dbReference type="ARBA" id="ARBA00022741"/>
    </source>
</evidence>
<evidence type="ECO:0000256" key="3">
    <source>
        <dbReference type="ARBA" id="ARBA00022806"/>
    </source>
</evidence>